<keyword evidence="2" id="KW-1185">Reference proteome</keyword>
<proteinExistence type="predicted"/>
<evidence type="ECO:0000313" key="2">
    <source>
        <dbReference type="Proteomes" id="UP000886653"/>
    </source>
</evidence>
<gene>
    <name evidence="1" type="ORF">CROQUDRAFT_44887</name>
</gene>
<dbReference type="AlphaFoldDB" id="A0A9P6TBW0"/>
<feature type="non-terminal residue" evidence="1">
    <location>
        <position position="1"/>
    </location>
</feature>
<dbReference type="EMBL" id="MU167266">
    <property type="protein sequence ID" value="KAG0146050.1"/>
    <property type="molecule type" value="Genomic_DNA"/>
</dbReference>
<dbReference type="Proteomes" id="UP000886653">
    <property type="component" value="Unassembled WGS sequence"/>
</dbReference>
<comment type="caution">
    <text evidence="1">The sequence shown here is derived from an EMBL/GenBank/DDBJ whole genome shotgun (WGS) entry which is preliminary data.</text>
</comment>
<reference evidence="1" key="1">
    <citation type="submission" date="2013-11" db="EMBL/GenBank/DDBJ databases">
        <title>Genome sequence of the fusiform rust pathogen reveals effectors for host alternation and coevolution with pine.</title>
        <authorList>
            <consortium name="DOE Joint Genome Institute"/>
            <person name="Smith K."/>
            <person name="Pendleton A."/>
            <person name="Kubisiak T."/>
            <person name="Anderson C."/>
            <person name="Salamov A."/>
            <person name="Aerts A."/>
            <person name="Riley R."/>
            <person name="Clum A."/>
            <person name="Lindquist E."/>
            <person name="Ence D."/>
            <person name="Campbell M."/>
            <person name="Kronenberg Z."/>
            <person name="Feau N."/>
            <person name="Dhillon B."/>
            <person name="Hamelin R."/>
            <person name="Burleigh J."/>
            <person name="Smith J."/>
            <person name="Yandell M."/>
            <person name="Nelson C."/>
            <person name="Grigoriev I."/>
            <person name="Davis J."/>
        </authorList>
    </citation>
    <scope>NUCLEOTIDE SEQUENCE</scope>
    <source>
        <strain evidence="1">G11</strain>
    </source>
</reference>
<evidence type="ECO:0000313" key="1">
    <source>
        <dbReference type="EMBL" id="KAG0146050.1"/>
    </source>
</evidence>
<accession>A0A9P6TBW0</accession>
<name>A0A9P6TBW0_9BASI</name>
<sequence length="95" mass="10582">FDNDQLVVLQTWSNSLSIFLDELQKNMLNLTGKNVSKSTIWCEMHECFGLKLHKTCSIDPFQSPEDQGASVSEIAGVPPECLVFIGTSDFFAILI</sequence>
<protein>
    <submittedName>
        <fullName evidence="1">Uncharacterized protein</fullName>
    </submittedName>
</protein>
<organism evidence="1 2">
    <name type="scientific">Cronartium quercuum f. sp. fusiforme G11</name>
    <dbReference type="NCBI Taxonomy" id="708437"/>
    <lineage>
        <taxon>Eukaryota</taxon>
        <taxon>Fungi</taxon>
        <taxon>Dikarya</taxon>
        <taxon>Basidiomycota</taxon>
        <taxon>Pucciniomycotina</taxon>
        <taxon>Pucciniomycetes</taxon>
        <taxon>Pucciniales</taxon>
        <taxon>Coleosporiaceae</taxon>
        <taxon>Cronartium</taxon>
    </lineage>
</organism>
<dbReference type="OrthoDB" id="3203937at2759"/>